<evidence type="ECO:0000256" key="4">
    <source>
        <dbReference type="ARBA" id="ARBA00022801"/>
    </source>
</evidence>
<dbReference type="Gene3D" id="1.10.1370.10">
    <property type="entry name" value="Neurolysin, domain 3"/>
    <property type="match status" value="1"/>
</dbReference>
<dbReference type="SUPFAM" id="SSF55486">
    <property type="entry name" value="Metalloproteases ('zincins'), catalytic domain"/>
    <property type="match status" value="1"/>
</dbReference>
<evidence type="ECO:0000256" key="2">
    <source>
        <dbReference type="ARBA" id="ARBA00022670"/>
    </source>
</evidence>
<dbReference type="InterPro" id="IPR045090">
    <property type="entry name" value="Pept_M3A_M3B"/>
</dbReference>
<gene>
    <name evidence="9" type="ORF">JQS30_06595</name>
</gene>
<dbReference type="RefSeq" id="WP_213172577.1">
    <property type="nucleotide sequence ID" value="NZ_CP070496.1"/>
</dbReference>
<dbReference type="InterPro" id="IPR024077">
    <property type="entry name" value="Neurolysin/TOP_dom2"/>
</dbReference>
<dbReference type="Gene3D" id="3.40.390.10">
    <property type="entry name" value="Collagenase (Catalytic Domain)"/>
    <property type="match status" value="1"/>
</dbReference>
<evidence type="ECO:0000256" key="3">
    <source>
        <dbReference type="ARBA" id="ARBA00022723"/>
    </source>
</evidence>
<keyword evidence="4 7" id="KW-0378">Hydrolase</keyword>
<accession>A0A895XTE3</accession>
<dbReference type="Pfam" id="PF01432">
    <property type="entry name" value="Peptidase_M3"/>
    <property type="match status" value="1"/>
</dbReference>
<evidence type="ECO:0000313" key="10">
    <source>
        <dbReference type="Proteomes" id="UP000662939"/>
    </source>
</evidence>
<dbReference type="GO" id="GO:0006508">
    <property type="term" value="P:proteolysis"/>
    <property type="evidence" value="ECO:0007669"/>
    <property type="project" value="UniProtKB-KW"/>
</dbReference>
<feature type="domain" description="Peptidase M3A/M3B catalytic" evidence="8">
    <location>
        <begin position="229"/>
        <end position="679"/>
    </location>
</feature>
<comment type="similarity">
    <text evidence="1 7">Belongs to the peptidase M3 family.</text>
</comment>
<dbReference type="CDD" id="cd06456">
    <property type="entry name" value="M3A_DCP"/>
    <property type="match status" value="1"/>
</dbReference>
<keyword evidence="10" id="KW-1185">Reference proteome</keyword>
<reference evidence="9" key="1">
    <citation type="submission" date="2021-02" db="EMBL/GenBank/DDBJ databases">
        <title>Natronoglycomyces albus gen. nov., sp. nov, a haloalkaliphilic actinobacterium from a soda solonchak soil.</title>
        <authorList>
            <person name="Sorokin D.Y."/>
            <person name="Khijniak T.V."/>
            <person name="Zakharycheva A.P."/>
            <person name="Boueva O.V."/>
            <person name="Ariskina E.V."/>
            <person name="Hahnke R.L."/>
            <person name="Bunk B."/>
            <person name="Sproer C."/>
            <person name="Schumann P."/>
            <person name="Evtushenko L.I."/>
            <person name="Kublanov I.V."/>
        </authorList>
    </citation>
    <scope>NUCLEOTIDE SEQUENCE</scope>
    <source>
        <strain evidence="9">DSM 106290</strain>
    </source>
</reference>
<dbReference type="InterPro" id="IPR034005">
    <property type="entry name" value="M3A_DCP"/>
</dbReference>
<sequence length="683" mass="76880">MTITNPFLEPSELPYQLPPFAECGPEHFRPAFAAGMDEHWREIEQIATNPQPPTFDNTIAALERAGAILERTSIVFYTLNAADTTDELQAIETEYSGKLSAHQDRILQHEKLFERIDDLHRRRADLGLSEEDAYLLQRRHTAFVRGGAQLKPEDKARLAELNSQLSQLSTKFSQQGLADINDAAVHVTDVTWLDGLESGAISAAAEAAKSRGLEGYLITSQLFSNPPSLASLSNRTLRQQLWEASTSRGPHNAATLLEMVRLRAERARLLGYDHHADYVTADQMAGSAAAVLDRLGAMVPAAIDNAKAEAAELQKFVHDSGENFDLQPWDWSFYSTKLLTEKFDFDPDQLRPYLELDRVLEDGVFFAANKLYGLTITPREDLQGYHPDVRVWEVFDHDGSALGLFLGDFFTRDSKKGGAWMNPLVNQSTLLEKKPVVLNNLNIPKPAEGQPALVSMDFVRTLFHEFGHAIHGLLSACHYPSVSMTSVPRDFVEFPSQVNEMWIDWPEVADNYARHVETGEPLPEELKEKVSQVRSNGQGFKKTEYLASALLDLAWHQLGPDEVPQPGADPAAVVEEFERSYLTQLGFPLDLIAPRYRSGYFQHIFSGGYSAGYYSYVWSEILDADTVEWFKDNGGLDRANGDHFRNELLSRGRSIDPMQLYRNFRGRDPHVEPLLKRHNLQPR</sequence>
<dbReference type="InterPro" id="IPR024079">
    <property type="entry name" value="MetalloPept_cat_dom_sf"/>
</dbReference>
<evidence type="ECO:0000313" key="9">
    <source>
        <dbReference type="EMBL" id="QSB06565.1"/>
    </source>
</evidence>
<dbReference type="FunFam" id="3.40.390.10:FF:000009">
    <property type="entry name" value="Oligopeptidase A"/>
    <property type="match status" value="1"/>
</dbReference>
<dbReference type="AlphaFoldDB" id="A0A895XTE3"/>
<dbReference type="PANTHER" id="PTHR43660">
    <property type="entry name" value="DIPEPTIDYL CARBOXYPEPTIDASE"/>
    <property type="match status" value="1"/>
</dbReference>
<dbReference type="GO" id="GO:0005829">
    <property type="term" value="C:cytosol"/>
    <property type="evidence" value="ECO:0007669"/>
    <property type="project" value="TreeGrafter"/>
</dbReference>
<dbReference type="GO" id="GO:0046872">
    <property type="term" value="F:metal ion binding"/>
    <property type="evidence" value="ECO:0007669"/>
    <property type="project" value="UniProtKB-UniRule"/>
</dbReference>
<proteinExistence type="inferred from homology"/>
<keyword evidence="2 7" id="KW-0645">Protease</keyword>
<evidence type="ECO:0000256" key="5">
    <source>
        <dbReference type="ARBA" id="ARBA00022833"/>
    </source>
</evidence>
<organism evidence="9 10">
    <name type="scientific">Natronoglycomyces albus</name>
    <dbReference type="NCBI Taxonomy" id="2811108"/>
    <lineage>
        <taxon>Bacteria</taxon>
        <taxon>Bacillati</taxon>
        <taxon>Actinomycetota</taxon>
        <taxon>Actinomycetes</taxon>
        <taxon>Glycomycetales</taxon>
        <taxon>Glycomycetaceae</taxon>
        <taxon>Natronoglycomyces</taxon>
    </lineage>
</organism>
<dbReference type="PANTHER" id="PTHR43660:SF1">
    <property type="entry name" value="DIPEPTIDYL CARBOXYPEPTIDASE"/>
    <property type="match status" value="1"/>
</dbReference>
<evidence type="ECO:0000256" key="6">
    <source>
        <dbReference type="ARBA" id="ARBA00023049"/>
    </source>
</evidence>
<dbReference type="Proteomes" id="UP000662939">
    <property type="component" value="Chromosome"/>
</dbReference>
<evidence type="ECO:0000256" key="7">
    <source>
        <dbReference type="RuleBase" id="RU003435"/>
    </source>
</evidence>
<keyword evidence="5 7" id="KW-0862">Zinc</keyword>
<dbReference type="EMBL" id="CP070496">
    <property type="protein sequence ID" value="QSB06565.1"/>
    <property type="molecule type" value="Genomic_DNA"/>
</dbReference>
<dbReference type="InterPro" id="IPR001567">
    <property type="entry name" value="Pept_M3A_M3B_dom"/>
</dbReference>
<name>A0A895XTE3_9ACTN</name>
<dbReference type="KEGG" id="nav:JQS30_06595"/>
<dbReference type="GO" id="GO:0004222">
    <property type="term" value="F:metalloendopeptidase activity"/>
    <property type="evidence" value="ECO:0007669"/>
    <property type="project" value="InterPro"/>
</dbReference>
<keyword evidence="6 7" id="KW-0482">Metalloprotease</keyword>
<protein>
    <submittedName>
        <fullName evidence="9">M3 family metallopeptidase</fullName>
    </submittedName>
</protein>
<keyword evidence="3 7" id="KW-0479">Metal-binding</keyword>
<dbReference type="GO" id="GO:0004180">
    <property type="term" value="F:carboxypeptidase activity"/>
    <property type="evidence" value="ECO:0007669"/>
    <property type="project" value="TreeGrafter"/>
</dbReference>
<evidence type="ECO:0000259" key="8">
    <source>
        <dbReference type="Pfam" id="PF01432"/>
    </source>
</evidence>
<comment type="cofactor">
    <cofactor evidence="7">
        <name>Zn(2+)</name>
        <dbReference type="ChEBI" id="CHEBI:29105"/>
    </cofactor>
    <text evidence="7">Binds 1 zinc ion.</text>
</comment>
<evidence type="ECO:0000256" key="1">
    <source>
        <dbReference type="ARBA" id="ARBA00006040"/>
    </source>
</evidence>